<dbReference type="GeneID" id="303304086"/>
<accession>A0ABQ2DI61</accession>
<sequence>MSRDTRPYIAVTNELFRHPKFRRLNFEARVTLLELWAHCNEFMTDGHVDSWVFDEYPQKVKEQLLKVGWVDKKGEDYAMHDYLKHQKSKKEILQHKSNKSVAGALGGHTKNHTNQGIVKPGCYWCENPQA</sequence>
<comment type="caution">
    <text evidence="1">The sequence shown here is derived from an EMBL/GenBank/DDBJ whole genome shotgun (WGS) entry which is preliminary data.</text>
</comment>
<dbReference type="Proteomes" id="UP000606115">
    <property type="component" value="Unassembled WGS sequence"/>
</dbReference>
<keyword evidence="2" id="KW-1185">Reference proteome</keyword>
<organism evidence="1 2">
    <name type="scientific">Glutamicibacter ardleyensis</name>
    <dbReference type="NCBI Taxonomy" id="225894"/>
    <lineage>
        <taxon>Bacteria</taxon>
        <taxon>Bacillati</taxon>
        <taxon>Actinomycetota</taxon>
        <taxon>Actinomycetes</taxon>
        <taxon>Micrococcales</taxon>
        <taxon>Micrococcaceae</taxon>
        <taxon>Glutamicibacter</taxon>
    </lineage>
</organism>
<protein>
    <recommendedName>
        <fullName evidence="3">HNH endonuclease</fullName>
    </recommendedName>
</protein>
<gene>
    <name evidence="1" type="ORF">GCM10007173_17160</name>
</gene>
<evidence type="ECO:0000313" key="2">
    <source>
        <dbReference type="Proteomes" id="UP000606115"/>
    </source>
</evidence>
<evidence type="ECO:0008006" key="3">
    <source>
        <dbReference type="Google" id="ProtNLM"/>
    </source>
</evidence>
<dbReference type="RefSeq" id="WP_188685078.1">
    <property type="nucleotide sequence ID" value="NZ_BMKX01000003.1"/>
</dbReference>
<evidence type="ECO:0000313" key="1">
    <source>
        <dbReference type="EMBL" id="GGJ58988.1"/>
    </source>
</evidence>
<proteinExistence type="predicted"/>
<reference evidence="2" key="1">
    <citation type="journal article" date="2019" name="Int. J. Syst. Evol. Microbiol.">
        <title>The Global Catalogue of Microorganisms (GCM) 10K type strain sequencing project: providing services to taxonomists for standard genome sequencing and annotation.</title>
        <authorList>
            <consortium name="The Broad Institute Genomics Platform"/>
            <consortium name="The Broad Institute Genome Sequencing Center for Infectious Disease"/>
            <person name="Wu L."/>
            <person name="Ma J."/>
        </authorList>
    </citation>
    <scope>NUCLEOTIDE SEQUENCE [LARGE SCALE GENOMIC DNA]</scope>
    <source>
        <strain evidence="2">CGMCC 1.3685</strain>
    </source>
</reference>
<name>A0ABQ2DI61_9MICC</name>
<dbReference type="EMBL" id="BMKX01000003">
    <property type="protein sequence ID" value="GGJ58988.1"/>
    <property type="molecule type" value="Genomic_DNA"/>
</dbReference>